<dbReference type="PANTHER" id="PTHR43664">
    <property type="entry name" value="MONOAMINE OXIDASE-RELATED"/>
    <property type="match status" value="1"/>
</dbReference>
<dbReference type="CDD" id="cd03451">
    <property type="entry name" value="FkbR2"/>
    <property type="match status" value="2"/>
</dbReference>
<dbReference type="InterPro" id="IPR002539">
    <property type="entry name" value="MaoC-like_dom"/>
</dbReference>
<dbReference type="Gene3D" id="3.10.129.10">
    <property type="entry name" value="Hotdog Thioesterase"/>
    <property type="match status" value="2"/>
</dbReference>
<dbReference type="SUPFAM" id="SSF54637">
    <property type="entry name" value="Thioesterase/thiol ester dehydrase-isomerase"/>
    <property type="match status" value="2"/>
</dbReference>
<dbReference type="PANTHER" id="PTHR43664:SF1">
    <property type="entry name" value="BETA-METHYLMALYL-COA DEHYDRATASE"/>
    <property type="match status" value="1"/>
</dbReference>
<dbReference type="InterPro" id="IPR052342">
    <property type="entry name" value="MCH/BMMD"/>
</dbReference>
<dbReference type="Pfam" id="PF19315">
    <property type="entry name" value="MC_hydratase"/>
    <property type="match status" value="1"/>
</dbReference>
<accession>A0ABV4NVV2</accession>
<gene>
    <name evidence="2" type="ORF">ACCI49_04375</name>
</gene>
<dbReference type="Proteomes" id="UP001569428">
    <property type="component" value="Unassembled WGS sequence"/>
</dbReference>
<protein>
    <submittedName>
        <fullName evidence="2">MaoC/PaaZ C-terminal domain-containing protein</fullName>
    </submittedName>
</protein>
<name>A0ABV4NVV2_9GAMM</name>
<sequence>MAEPFKCYIKIGANHYREHFGLDFEEFEVGQVFEHRPGLTISQQDNAEEALDTINNAQLHYDACYASKTEWNKCLGVSTLTLQRLIGIASKTFARKAHISAFEDVAMTKPVFGGDTLYATSSITGKENYNEQLGQLAVTTAGTNQKGQIIATIKYKILVYKTSQHPLELKLGLHRSELPEKFSSHRQLDNGNYIEQTGIYFEDLECGEIYEHSPGKTFSSEECQIHALRSLNICSQHFDQHYAEQYTDGKLIASEPFVLGVLTALTTRTFGRVVANLGWNNIQMQKPVYAGESIYAKSTILSKRESKSRPDQGIMHVKTEGQNQLGKRLCSYERSFLIYKKGLGPYAAADY</sequence>
<comment type="caution">
    <text evidence="2">The sequence shown here is derived from an EMBL/GenBank/DDBJ whole genome shotgun (WGS) entry which is preliminary data.</text>
</comment>
<organism evidence="2 3">
    <name type="scientific">Microbulbifer epialgicus</name>
    <dbReference type="NCBI Taxonomy" id="393907"/>
    <lineage>
        <taxon>Bacteria</taxon>
        <taxon>Pseudomonadati</taxon>
        <taxon>Pseudomonadota</taxon>
        <taxon>Gammaproteobacteria</taxon>
        <taxon>Cellvibrionales</taxon>
        <taxon>Microbulbiferaceae</taxon>
        <taxon>Microbulbifer</taxon>
    </lineage>
</organism>
<evidence type="ECO:0000313" key="3">
    <source>
        <dbReference type="Proteomes" id="UP001569428"/>
    </source>
</evidence>
<dbReference type="InterPro" id="IPR029069">
    <property type="entry name" value="HotDog_dom_sf"/>
</dbReference>
<feature type="domain" description="MaoC-like" evidence="1">
    <location>
        <begin position="28"/>
        <end position="133"/>
    </location>
</feature>
<evidence type="ECO:0000313" key="2">
    <source>
        <dbReference type="EMBL" id="MFA0810147.1"/>
    </source>
</evidence>
<reference evidence="2 3" key="1">
    <citation type="submission" date="2024-08" db="EMBL/GenBank/DDBJ databases">
        <authorList>
            <person name="Ishaq N."/>
        </authorList>
    </citation>
    <scope>NUCLEOTIDE SEQUENCE [LARGE SCALE GENOMIC DNA]</scope>
    <source>
        <strain evidence="2 3">DSM 18651</strain>
    </source>
</reference>
<proteinExistence type="predicted"/>
<evidence type="ECO:0000259" key="1">
    <source>
        <dbReference type="Pfam" id="PF01575"/>
    </source>
</evidence>
<dbReference type="RefSeq" id="WP_371837755.1">
    <property type="nucleotide sequence ID" value="NZ_JBGMEK010000005.1"/>
</dbReference>
<dbReference type="EMBL" id="JBGMEK010000005">
    <property type="protein sequence ID" value="MFA0810147.1"/>
    <property type="molecule type" value="Genomic_DNA"/>
</dbReference>
<keyword evidence="3" id="KW-1185">Reference proteome</keyword>
<dbReference type="InterPro" id="IPR048274">
    <property type="entry name" value="MC_hydratase"/>
</dbReference>
<dbReference type="Pfam" id="PF01575">
    <property type="entry name" value="MaoC_dehydratas"/>
    <property type="match status" value="1"/>
</dbReference>